<dbReference type="Pfam" id="PF25917">
    <property type="entry name" value="BSH_RND"/>
    <property type="match status" value="1"/>
</dbReference>
<evidence type="ECO:0000259" key="2">
    <source>
        <dbReference type="Pfam" id="PF25876"/>
    </source>
</evidence>
<dbReference type="Gene3D" id="1.10.287.470">
    <property type="entry name" value="Helix hairpin bin"/>
    <property type="match status" value="1"/>
</dbReference>
<dbReference type="Gene3D" id="2.40.50.100">
    <property type="match status" value="1"/>
</dbReference>
<sequence length="369" mass="41044">MRKMTIFTLLAMLFLLPGCKEEVKKELPVRPVRVLEISNNTSPELRTFPGKVKAVREVGLAFRVPGQIVRFNVKEGDYVKKGQAIAMLDQRDFQAAVADLQAKLNGARSILNEAKLNYERNRKLLASDTIAQASFDSAQSSFETSRASMNSILQELMRAKLNLQYTVLTAPFSGSIAYKSVDNHEYIQAKEPIVQLEDLSTLDVVIDIPEAVWVRAFSGKTIENVKALARFESYQDETFKLQVKEFQTKANPQTQTYEVTLNMENPDGVSIHPGMTAEVVASMPEADGVKSVAIPISAVSGAPGEKTYVWIFHNGDVQKREIEVGRIFKDMFEVHKGINPGEIVVVSGVKYLYEGQKVKVLKGRIGSRG</sequence>
<name>A0A1G9BWP2_9BACT</name>
<dbReference type="InterPro" id="IPR058625">
    <property type="entry name" value="MdtA-like_BSH"/>
</dbReference>
<dbReference type="Proteomes" id="UP000199053">
    <property type="component" value="Unassembled WGS sequence"/>
</dbReference>
<evidence type="ECO:0000259" key="4">
    <source>
        <dbReference type="Pfam" id="PF25954"/>
    </source>
</evidence>
<dbReference type="Gene3D" id="2.40.30.170">
    <property type="match status" value="1"/>
</dbReference>
<dbReference type="RefSeq" id="WP_092157803.1">
    <property type="nucleotide sequence ID" value="NZ_FNGA01000001.1"/>
</dbReference>
<dbReference type="Pfam" id="PF25954">
    <property type="entry name" value="Beta-barrel_RND_2"/>
    <property type="match status" value="1"/>
</dbReference>
<dbReference type="EMBL" id="FNGA01000001">
    <property type="protein sequence ID" value="SDK43594.1"/>
    <property type="molecule type" value="Genomic_DNA"/>
</dbReference>
<organism evidence="6 7">
    <name type="scientific">Maridesulfovibrio ferrireducens</name>
    <dbReference type="NCBI Taxonomy" id="246191"/>
    <lineage>
        <taxon>Bacteria</taxon>
        <taxon>Pseudomonadati</taxon>
        <taxon>Thermodesulfobacteriota</taxon>
        <taxon>Desulfovibrionia</taxon>
        <taxon>Desulfovibrionales</taxon>
        <taxon>Desulfovibrionaceae</taxon>
        <taxon>Maridesulfovibrio</taxon>
    </lineage>
</organism>
<evidence type="ECO:0000259" key="5">
    <source>
        <dbReference type="Pfam" id="PF25989"/>
    </source>
</evidence>
<dbReference type="InterPro" id="IPR058792">
    <property type="entry name" value="Beta-barrel_RND_2"/>
</dbReference>
<comment type="similarity">
    <text evidence="1">Belongs to the membrane fusion protein (MFP) (TC 8.A.1) family.</text>
</comment>
<evidence type="ECO:0000313" key="6">
    <source>
        <dbReference type="EMBL" id="SDK43594.1"/>
    </source>
</evidence>
<evidence type="ECO:0000313" key="7">
    <source>
        <dbReference type="Proteomes" id="UP000199053"/>
    </source>
</evidence>
<proteinExistence type="inferred from homology"/>
<dbReference type="AlphaFoldDB" id="A0A1G9BWP2"/>
<dbReference type="GO" id="GO:0015562">
    <property type="term" value="F:efflux transmembrane transporter activity"/>
    <property type="evidence" value="ECO:0007669"/>
    <property type="project" value="TreeGrafter"/>
</dbReference>
<feature type="domain" description="Multidrug resistance protein MdtA-like barrel-sandwich hybrid" evidence="3">
    <location>
        <begin position="58"/>
        <end position="191"/>
    </location>
</feature>
<dbReference type="PANTHER" id="PTHR30469:SF20">
    <property type="entry name" value="EFFLUX RND TRANSPORTER PERIPLASMIC ADAPTOR SUBUNIT"/>
    <property type="match status" value="1"/>
</dbReference>
<dbReference type="NCBIfam" id="TIGR01730">
    <property type="entry name" value="RND_mfp"/>
    <property type="match status" value="1"/>
</dbReference>
<reference evidence="7" key="1">
    <citation type="submission" date="2016-10" db="EMBL/GenBank/DDBJ databases">
        <authorList>
            <person name="Varghese N."/>
            <person name="Submissions S."/>
        </authorList>
    </citation>
    <scope>NUCLEOTIDE SEQUENCE [LARGE SCALE GENOMIC DNA]</scope>
    <source>
        <strain evidence="7">DSM 16995</strain>
    </source>
</reference>
<dbReference type="InterPro" id="IPR058637">
    <property type="entry name" value="YknX-like_C"/>
</dbReference>
<feature type="domain" description="CusB-like beta-barrel" evidence="4">
    <location>
        <begin position="225"/>
        <end position="280"/>
    </location>
</feature>
<dbReference type="Gene3D" id="2.40.420.20">
    <property type="match status" value="1"/>
</dbReference>
<keyword evidence="7" id="KW-1185">Reference proteome</keyword>
<dbReference type="Pfam" id="PF25989">
    <property type="entry name" value="YknX_C"/>
    <property type="match status" value="1"/>
</dbReference>
<dbReference type="InterPro" id="IPR006143">
    <property type="entry name" value="RND_pump_MFP"/>
</dbReference>
<dbReference type="OrthoDB" id="5508703at2"/>
<gene>
    <name evidence="6" type="ORF">SAMN05660337_0442</name>
</gene>
<evidence type="ECO:0000256" key="1">
    <source>
        <dbReference type="ARBA" id="ARBA00009477"/>
    </source>
</evidence>
<feature type="domain" description="YknX-like C-terminal permuted SH3-like" evidence="5">
    <location>
        <begin position="292"/>
        <end position="360"/>
    </location>
</feature>
<dbReference type="STRING" id="246191.SAMN05660337_0442"/>
<dbReference type="GO" id="GO:1990281">
    <property type="term" value="C:efflux pump complex"/>
    <property type="evidence" value="ECO:0007669"/>
    <property type="project" value="TreeGrafter"/>
</dbReference>
<dbReference type="Pfam" id="PF25876">
    <property type="entry name" value="HH_MFP_RND"/>
    <property type="match status" value="1"/>
</dbReference>
<feature type="domain" description="Multidrug resistance protein MdtA-like alpha-helical hairpin" evidence="2">
    <location>
        <begin position="98"/>
        <end position="166"/>
    </location>
</feature>
<dbReference type="InterPro" id="IPR058624">
    <property type="entry name" value="MdtA-like_HH"/>
</dbReference>
<dbReference type="PANTHER" id="PTHR30469">
    <property type="entry name" value="MULTIDRUG RESISTANCE PROTEIN MDTA"/>
    <property type="match status" value="1"/>
</dbReference>
<evidence type="ECO:0000259" key="3">
    <source>
        <dbReference type="Pfam" id="PF25917"/>
    </source>
</evidence>
<dbReference type="SUPFAM" id="SSF111369">
    <property type="entry name" value="HlyD-like secretion proteins"/>
    <property type="match status" value="1"/>
</dbReference>
<protein>
    <submittedName>
        <fullName evidence="6">RND family efflux transporter, MFP subunit</fullName>
    </submittedName>
</protein>
<accession>A0A1G9BWP2</accession>